<protein>
    <submittedName>
        <fullName evidence="5">Efflux transporter outer membrane subunit</fullName>
    </submittedName>
</protein>
<dbReference type="GO" id="GO:0015562">
    <property type="term" value="F:efflux transmembrane transporter activity"/>
    <property type="evidence" value="ECO:0007669"/>
    <property type="project" value="InterPro"/>
</dbReference>
<keyword evidence="4" id="KW-1133">Transmembrane helix</keyword>
<name>A0AB39VLT7_9GAMM</name>
<dbReference type="GO" id="GO:0009279">
    <property type="term" value="C:cell outer membrane"/>
    <property type="evidence" value="ECO:0007669"/>
    <property type="project" value="UniProtKB-SubCell"/>
</dbReference>
<dbReference type="InterPro" id="IPR003423">
    <property type="entry name" value="OMP_efflux"/>
</dbReference>
<dbReference type="RefSeq" id="WP_369788147.1">
    <property type="nucleotide sequence ID" value="NZ_CP165628.1"/>
</dbReference>
<keyword evidence="3" id="KW-1134">Transmembrane beta strand</keyword>
<proteinExistence type="inferred from homology"/>
<comment type="similarity">
    <text evidence="2 3">Belongs to the outer membrane factor (OMF) (TC 1.B.17) family.</text>
</comment>
<feature type="transmembrane region" description="Helical" evidence="4">
    <location>
        <begin position="21"/>
        <end position="37"/>
    </location>
</feature>
<dbReference type="PANTHER" id="PTHR30203:SF33">
    <property type="entry name" value="BLR4455 PROTEIN"/>
    <property type="match status" value="1"/>
</dbReference>
<dbReference type="PROSITE" id="PS51257">
    <property type="entry name" value="PROKAR_LIPOPROTEIN"/>
    <property type="match status" value="1"/>
</dbReference>
<dbReference type="Pfam" id="PF02321">
    <property type="entry name" value="OEP"/>
    <property type="match status" value="2"/>
</dbReference>
<organism evidence="5">
    <name type="scientific">Rouxiella sp. WC2420</name>
    <dbReference type="NCBI Taxonomy" id="3234145"/>
    <lineage>
        <taxon>Bacteria</taxon>
        <taxon>Pseudomonadati</taxon>
        <taxon>Pseudomonadota</taxon>
        <taxon>Gammaproteobacteria</taxon>
        <taxon>Enterobacterales</taxon>
        <taxon>Yersiniaceae</taxon>
        <taxon>Rouxiella</taxon>
    </lineage>
</organism>
<dbReference type="SUPFAM" id="SSF56954">
    <property type="entry name" value="Outer membrane efflux proteins (OEP)"/>
    <property type="match status" value="1"/>
</dbReference>
<reference evidence="5" key="1">
    <citation type="submission" date="2024-07" db="EMBL/GenBank/DDBJ databases">
        <authorList>
            <person name="Biller S.J."/>
        </authorList>
    </citation>
    <scope>NUCLEOTIDE SEQUENCE</scope>
    <source>
        <strain evidence="5">WC2420</strain>
    </source>
</reference>
<accession>A0AB39VLT7</accession>
<dbReference type="PANTHER" id="PTHR30203">
    <property type="entry name" value="OUTER MEMBRANE CATION EFFLUX PROTEIN"/>
    <property type="match status" value="1"/>
</dbReference>
<dbReference type="Gene3D" id="2.20.200.10">
    <property type="entry name" value="Outer membrane efflux proteins (OEP)"/>
    <property type="match status" value="1"/>
</dbReference>
<comment type="subcellular location">
    <subcellularLocation>
        <location evidence="1 3">Cell outer membrane</location>
        <topology evidence="1 3">Lipid-anchor</topology>
    </subcellularLocation>
</comment>
<sequence length="476" mass="52066">MMADGSRYVAFTRLGNRLKPVPLLLIGLIVSGCSMFVPDYHRPAVPIASKWSSPLETANKTAMPVSGPWWQDFSSSELNGLMKAGLMENYSLQAAYQRIEESRGTAELDGAPRYPTLALGGLYTRQNNFSTTSKTSVYGQASYETDFWGKNQDKYHSAQQLATAAEYDAETVKMTLAANIANTYFQLLSLDERILLAQKISGDEQHILDLVQTQANLGAGSNLEVEQQRNVLQTYQATVFSLQQQRNQTRFALAVLVGQSPESFTIVSKNLNHVTDPAPQLSFPANLLRRRPDIQAAEARLISTNYDVGAARASFLPDIVVTPLAGINTLAGTSVWSLIGTLTQPIFSGGSLSGQLHFDKAHSQEMAANYKQTLLTAFQDVETQISAVNQFTQADKLNAEAVVSAQEANRLALVQYKLGSIDYQTLLTVERTLYQSEDSSLQVKLQRLQASVGLFRALGGDYVTPSSSPQTNSQVG</sequence>
<evidence type="ECO:0000256" key="4">
    <source>
        <dbReference type="SAM" id="Phobius"/>
    </source>
</evidence>
<dbReference type="Gene3D" id="1.20.1600.10">
    <property type="entry name" value="Outer membrane efflux proteins (OEP)"/>
    <property type="match status" value="1"/>
</dbReference>
<evidence type="ECO:0000313" key="5">
    <source>
        <dbReference type="EMBL" id="XDU70661.1"/>
    </source>
</evidence>
<evidence type="ECO:0000256" key="2">
    <source>
        <dbReference type="ARBA" id="ARBA00007613"/>
    </source>
</evidence>
<dbReference type="InterPro" id="IPR010131">
    <property type="entry name" value="MdtP/NodT-like"/>
</dbReference>
<dbReference type="AlphaFoldDB" id="A0AB39VLT7"/>
<keyword evidence="3" id="KW-0449">Lipoprotein</keyword>
<dbReference type="NCBIfam" id="TIGR01845">
    <property type="entry name" value="outer_NodT"/>
    <property type="match status" value="1"/>
</dbReference>
<dbReference type="EMBL" id="CP165628">
    <property type="protein sequence ID" value="XDU70661.1"/>
    <property type="molecule type" value="Genomic_DNA"/>
</dbReference>
<keyword evidence="3 4" id="KW-0472">Membrane</keyword>
<gene>
    <name evidence="5" type="ORF">AB3G37_13810</name>
</gene>
<evidence type="ECO:0000256" key="3">
    <source>
        <dbReference type="RuleBase" id="RU362097"/>
    </source>
</evidence>
<keyword evidence="3 4" id="KW-0812">Transmembrane</keyword>
<evidence type="ECO:0000256" key="1">
    <source>
        <dbReference type="ARBA" id="ARBA00004459"/>
    </source>
</evidence>
<keyword evidence="3" id="KW-0564">Palmitate</keyword>